<dbReference type="PANTHER" id="PTHR36488:SF8">
    <property type="entry name" value="CASP-LIKE PROTEIN 1U1"/>
    <property type="match status" value="1"/>
</dbReference>
<feature type="transmembrane region" description="Helical" evidence="8">
    <location>
        <begin position="181"/>
        <end position="203"/>
    </location>
</feature>
<dbReference type="PANTHER" id="PTHR36488">
    <property type="entry name" value="CASP-LIKE PROTEIN 1U1"/>
    <property type="match status" value="1"/>
</dbReference>
<accession>A0AA39A541</accession>
<organism evidence="11 12">
    <name type="scientific">Vitis rotundifolia</name>
    <name type="common">Muscadine grape</name>
    <dbReference type="NCBI Taxonomy" id="103349"/>
    <lineage>
        <taxon>Eukaryota</taxon>
        <taxon>Viridiplantae</taxon>
        <taxon>Streptophyta</taxon>
        <taxon>Embryophyta</taxon>
        <taxon>Tracheophyta</taxon>
        <taxon>Spermatophyta</taxon>
        <taxon>Magnoliopsida</taxon>
        <taxon>eudicotyledons</taxon>
        <taxon>Gunneridae</taxon>
        <taxon>Pentapetalae</taxon>
        <taxon>rosids</taxon>
        <taxon>Vitales</taxon>
        <taxon>Vitaceae</taxon>
        <taxon>Viteae</taxon>
        <taxon>Vitis</taxon>
    </lineage>
</organism>
<dbReference type="Proteomes" id="UP001168098">
    <property type="component" value="Unassembled WGS sequence"/>
</dbReference>
<gene>
    <name evidence="11" type="ORF">PVL29_005778</name>
</gene>
<dbReference type="NCBIfam" id="TIGR01569">
    <property type="entry name" value="A_tha_TIGR01569"/>
    <property type="match status" value="1"/>
</dbReference>
<keyword evidence="7 8" id="KW-0472">Membrane</keyword>
<evidence type="ECO:0000256" key="4">
    <source>
        <dbReference type="ARBA" id="ARBA00022475"/>
    </source>
</evidence>
<evidence type="ECO:0000256" key="7">
    <source>
        <dbReference type="ARBA" id="ARBA00023136"/>
    </source>
</evidence>
<evidence type="ECO:0000256" key="6">
    <source>
        <dbReference type="ARBA" id="ARBA00022989"/>
    </source>
</evidence>
<evidence type="ECO:0000313" key="12">
    <source>
        <dbReference type="Proteomes" id="UP001168098"/>
    </source>
</evidence>
<dbReference type="InterPro" id="IPR044173">
    <property type="entry name" value="CASPL"/>
</dbReference>
<feature type="transmembrane region" description="Helical" evidence="8">
    <location>
        <begin position="129"/>
        <end position="155"/>
    </location>
</feature>
<feature type="region of interest" description="Disordered" evidence="9">
    <location>
        <begin position="1"/>
        <end position="34"/>
    </location>
</feature>
<feature type="compositionally biased region" description="Pro residues" evidence="9">
    <location>
        <begin position="9"/>
        <end position="34"/>
    </location>
</feature>
<keyword evidence="4 8" id="KW-1003">Cell membrane</keyword>
<evidence type="ECO:0000256" key="9">
    <source>
        <dbReference type="SAM" id="MobiDB-lite"/>
    </source>
</evidence>
<dbReference type="SUPFAM" id="SSF101447">
    <property type="entry name" value="Formin homology 2 domain (FH2 domain)"/>
    <property type="match status" value="1"/>
</dbReference>
<comment type="caution">
    <text evidence="11">The sequence shown here is derived from an EMBL/GenBank/DDBJ whole genome shotgun (WGS) entry which is preliminary data.</text>
</comment>
<dbReference type="GO" id="GO:0005886">
    <property type="term" value="C:plasma membrane"/>
    <property type="evidence" value="ECO:0007669"/>
    <property type="project" value="UniProtKB-SubCell"/>
</dbReference>
<evidence type="ECO:0000256" key="2">
    <source>
        <dbReference type="ARBA" id="ARBA00007651"/>
    </source>
</evidence>
<feature type="transmembrane region" description="Helical" evidence="8">
    <location>
        <begin position="44"/>
        <end position="65"/>
    </location>
</feature>
<evidence type="ECO:0000313" key="11">
    <source>
        <dbReference type="EMBL" id="KAJ9700108.1"/>
    </source>
</evidence>
<evidence type="ECO:0000256" key="5">
    <source>
        <dbReference type="ARBA" id="ARBA00022692"/>
    </source>
</evidence>
<dbReference type="EMBL" id="JARBHA010000005">
    <property type="protein sequence ID" value="KAJ9700108.1"/>
    <property type="molecule type" value="Genomic_DNA"/>
</dbReference>
<evidence type="ECO:0000256" key="3">
    <source>
        <dbReference type="ARBA" id="ARBA00011489"/>
    </source>
</evidence>
<evidence type="ECO:0000259" key="10">
    <source>
        <dbReference type="Pfam" id="PF04535"/>
    </source>
</evidence>
<reference evidence="11 12" key="1">
    <citation type="journal article" date="2023" name="BMC Biotechnol.">
        <title>Vitis rotundifolia cv Carlos genome sequencing.</title>
        <authorList>
            <person name="Huff M."/>
            <person name="Hulse-Kemp A."/>
            <person name="Scheffler B."/>
            <person name="Youngblood R."/>
            <person name="Simpson S."/>
            <person name="Babiker E."/>
            <person name="Staton M."/>
        </authorList>
    </citation>
    <scope>NUCLEOTIDE SEQUENCE [LARGE SCALE GENOMIC DNA]</scope>
    <source>
        <tissue evidence="11">Leaf</tissue>
    </source>
</reference>
<evidence type="ECO:0000256" key="1">
    <source>
        <dbReference type="ARBA" id="ARBA00004651"/>
    </source>
</evidence>
<dbReference type="InterPro" id="IPR006459">
    <property type="entry name" value="CASP/CASPL"/>
</dbReference>
<keyword evidence="6 8" id="KW-1133">Transmembrane helix</keyword>
<comment type="subcellular location">
    <subcellularLocation>
        <location evidence="1 8">Cell membrane</location>
        <topology evidence="1 8">Multi-pass membrane protein</topology>
    </subcellularLocation>
</comment>
<protein>
    <recommendedName>
        <fullName evidence="8">CASP-like protein</fullName>
    </recommendedName>
</protein>
<dbReference type="Pfam" id="PF04535">
    <property type="entry name" value="CASP_dom"/>
    <property type="match status" value="1"/>
</dbReference>
<name>A0AA39A541_VITRO</name>
<evidence type="ECO:0000256" key="8">
    <source>
        <dbReference type="RuleBase" id="RU361233"/>
    </source>
</evidence>
<feature type="transmembrane region" description="Helical" evidence="8">
    <location>
        <begin position="90"/>
        <end position="117"/>
    </location>
</feature>
<comment type="similarity">
    <text evidence="2 8">Belongs to the Casparian strip membrane proteins (CASP) family.</text>
</comment>
<dbReference type="AlphaFoldDB" id="A0AA39A541"/>
<feature type="domain" description="Casparian strip membrane protein" evidence="10">
    <location>
        <begin position="40"/>
        <end position="190"/>
    </location>
</feature>
<comment type="subunit">
    <text evidence="3 8">Homodimer and heterodimers.</text>
</comment>
<dbReference type="InterPro" id="IPR006702">
    <property type="entry name" value="CASP_dom"/>
</dbReference>
<keyword evidence="5 8" id="KW-0812">Transmembrane</keyword>
<keyword evidence="12" id="KW-1185">Reference proteome</keyword>
<sequence>MSSADIEKPAPPPLETEAPPPPPPPLPPPPPPPPPPADYTALDVVLRILLLLSTVAAVVVMVTGVETKLVSVPGVPVLVPNKAKFQNSPALIYFVAALSVVGLYSIISTLGSFLLIAKPSCSTKAILHLAIWDVLMLGLAASATGTAGGVAYIGLKGNSHVGWTKVCNVYGKFCRHVGSSVAVALFASILLVLLIWLSLYTLYSRIRK</sequence>
<proteinExistence type="inferred from homology"/>